<evidence type="ECO:0000313" key="2">
    <source>
        <dbReference type="EMBL" id="MDN4494847.1"/>
    </source>
</evidence>
<reference evidence="2" key="1">
    <citation type="submission" date="2023-07" db="EMBL/GenBank/DDBJ databases">
        <title>Ureibacillus sp. isolated from freshwater well.</title>
        <authorList>
            <person name="Kirdat K."/>
            <person name="Bhatt A."/>
            <person name="Teware R."/>
            <person name="Bhavsar Y."/>
            <person name="Yadav A."/>
        </authorList>
    </citation>
    <scope>NUCLEOTIDE SEQUENCE</scope>
    <source>
        <strain evidence="2">BA0131</strain>
    </source>
</reference>
<feature type="domain" description="ATP-grasp fold PylC-type" evidence="1">
    <location>
        <begin position="158"/>
        <end position="286"/>
    </location>
</feature>
<dbReference type="Pfam" id="PF02655">
    <property type="entry name" value="ATP-grasp_3"/>
    <property type="match status" value="1"/>
</dbReference>
<protein>
    <submittedName>
        <fullName evidence="2">ATP-grasp domain-containing protein</fullName>
    </submittedName>
</protein>
<dbReference type="SUPFAM" id="SSF56059">
    <property type="entry name" value="Glutathione synthetase ATP-binding domain-like"/>
    <property type="match status" value="1"/>
</dbReference>
<dbReference type="Proteomes" id="UP001172743">
    <property type="component" value="Unassembled WGS sequence"/>
</dbReference>
<accession>A0ABT8GTW0</accession>
<organism evidence="2 3">
    <name type="scientific">Ureibacillus aquaedulcis</name>
    <dbReference type="NCBI Taxonomy" id="3058421"/>
    <lineage>
        <taxon>Bacteria</taxon>
        <taxon>Bacillati</taxon>
        <taxon>Bacillota</taxon>
        <taxon>Bacilli</taxon>
        <taxon>Bacillales</taxon>
        <taxon>Caryophanaceae</taxon>
        <taxon>Ureibacillus</taxon>
    </lineage>
</organism>
<proteinExistence type="predicted"/>
<sequence length="383" mass="44498">MSINILLTGGRAPATYYLARLLKEQGDNLFMAESLPRHLCMRSNMFEKVLRVCSPNENRHAYIQDLIKIIKKYKIELLIPTCEEVFHIALAHEQLSEYCRVFCEPLNKLKIFHHKGLFINTLRDKFSEFIHVPCTSVIDTTKTIDRAEISDYLEANSIHLDNEYVCKPAYSRFGTEVSFKKGAEIPDLLYQKKNLWVIQEKIEGQQICTYAIADKGLMLMFSAYQTNDSVGLGATIYFEPFANRKLEEFVRHYIEEYQYTGQIAFDLILNGKGDFYPIECNPRTTSGICLFPLAKQKQIPKSYRVGTETTMLSLAMLQTLFSKNILKQIYKMTRAKDIVWNSKDPRTFFSQISSFIYLLNESRKRKISSYQMSTLDIEWNGEE</sequence>
<dbReference type="InterPro" id="IPR003806">
    <property type="entry name" value="ATP-grasp_PylC-type"/>
</dbReference>
<dbReference type="RefSeq" id="WP_301139158.1">
    <property type="nucleotide sequence ID" value="NZ_JAUHTQ010000013.1"/>
</dbReference>
<dbReference type="Gene3D" id="3.30.470.20">
    <property type="entry name" value="ATP-grasp fold, B domain"/>
    <property type="match status" value="1"/>
</dbReference>
<gene>
    <name evidence="2" type="ORF">QYB95_14935</name>
</gene>
<dbReference type="EMBL" id="JAUHTQ010000013">
    <property type="protein sequence ID" value="MDN4494847.1"/>
    <property type="molecule type" value="Genomic_DNA"/>
</dbReference>
<dbReference type="Gene3D" id="3.40.50.20">
    <property type="match status" value="1"/>
</dbReference>
<evidence type="ECO:0000259" key="1">
    <source>
        <dbReference type="Pfam" id="PF02655"/>
    </source>
</evidence>
<keyword evidence="3" id="KW-1185">Reference proteome</keyword>
<evidence type="ECO:0000313" key="3">
    <source>
        <dbReference type="Proteomes" id="UP001172743"/>
    </source>
</evidence>
<comment type="caution">
    <text evidence="2">The sequence shown here is derived from an EMBL/GenBank/DDBJ whole genome shotgun (WGS) entry which is preliminary data.</text>
</comment>
<name>A0ABT8GTW0_9BACL</name>